<feature type="region of interest" description="Disordered" evidence="1">
    <location>
        <begin position="230"/>
        <end position="285"/>
    </location>
</feature>
<protein>
    <submittedName>
        <fullName evidence="3">Uncharacterized protein</fullName>
    </submittedName>
</protein>
<dbReference type="OrthoDB" id="9133271at2"/>
<feature type="transmembrane region" description="Helical" evidence="2">
    <location>
        <begin position="153"/>
        <end position="175"/>
    </location>
</feature>
<dbReference type="Proteomes" id="UP000199317">
    <property type="component" value="Unassembled WGS sequence"/>
</dbReference>
<gene>
    <name evidence="3" type="ORF">SAMN04489708_1763</name>
</gene>
<evidence type="ECO:0000313" key="3">
    <source>
        <dbReference type="EMBL" id="SDP95153.1"/>
    </source>
</evidence>
<evidence type="ECO:0000313" key="4">
    <source>
        <dbReference type="Proteomes" id="UP000199317"/>
    </source>
</evidence>
<reference evidence="4" key="1">
    <citation type="submission" date="2016-10" db="EMBL/GenBank/DDBJ databases">
        <authorList>
            <person name="Varghese N."/>
            <person name="Submissions S."/>
        </authorList>
    </citation>
    <scope>NUCLEOTIDE SEQUENCE [LARGE SCALE GENOMIC DNA]</scope>
    <source>
        <strain evidence="4">DSM 17101</strain>
    </source>
</reference>
<feature type="transmembrane region" description="Helical" evidence="2">
    <location>
        <begin position="37"/>
        <end position="59"/>
    </location>
</feature>
<accession>A0A1H0WWQ9</accession>
<feature type="transmembrane region" description="Helical" evidence="2">
    <location>
        <begin position="187"/>
        <end position="207"/>
    </location>
</feature>
<evidence type="ECO:0000256" key="1">
    <source>
        <dbReference type="SAM" id="MobiDB-lite"/>
    </source>
</evidence>
<sequence>MAFSKSSLKDLSALIERMTRSDGRSRHLPKGSQHKKWIEPSLIIMIVVNTALLAIALQIERHYPGVLPARISPNWALVTIVPAMAYFLLFFYDAGKMLLEQRRNPWGTIYKQFQADMVFDAAYIEQLKAFPKDMLKYALVQYRHRWSRVDGRVMLLAGDVKKLGLFPGLLAILVATPKLWEGPWSTWIWPAVAMTSGFYLIAFLVIASGERRAQVFDLLEYAIAQPEPAAPGNTSLPDPVQHSLGVAPSHSSSEAPNQPTTPAPGKSRHGSGQLPDTAARDPVGI</sequence>
<dbReference type="AlphaFoldDB" id="A0A1H0WWQ9"/>
<feature type="transmembrane region" description="Helical" evidence="2">
    <location>
        <begin position="71"/>
        <end position="92"/>
    </location>
</feature>
<keyword evidence="2" id="KW-1133">Transmembrane helix</keyword>
<keyword evidence="2" id="KW-0472">Membrane</keyword>
<dbReference type="RefSeq" id="WP_092840578.1">
    <property type="nucleotide sequence ID" value="NZ_FNJL01000076.1"/>
</dbReference>
<dbReference type="EMBL" id="FNJL01000076">
    <property type="protein sequence ID" value="SDP95153.1"/>
    <property type="molecule type" value="Genomic_DNA"/>
</dbReference>
<evidence type="ECO:0000256" key="2">
    <source>
        <dbReference type="SAM" id="Phobius"/>
    </source>
</evidence>
<name>A0A1H0WWQ9_9BURK</name>
<keyword evidence="4" id="KW-1185">Reference proteome</keyword>
<keyword evidence="2" id="KW-0812">Transmembrane</keyword>
<organism evidence="3 4">
    <name type="scientific">Paracidovorax cattleyae</name>
    <dbReference type="NCBI Taxonomy" id="80868"/>
    <lineage>
        <taxon>Bacteria</taxon>
        <taxon>Pseudomonadati</taxon>
        <taxon>Pseudomonadota</taxon>
        <taxon>Betaproteobacteria</taxon>
        <taxon>Burkholderiales</taxon>
        <taxon>Comamonadaceae</taxon>
        <taxon>Paracidovorax</taxon>
    </lineage>
</organism>
<feature type="compositionally biased region" description="Polar residues" evidence="1">
    <location>
        <begin position="249"/>
        <end position="260"/>
    </location>
</feature>
<proteinExistence type="predicted"/>